<accession>A0A1G2PC40</accession>
<sequence length="525" mass="57558">MDILIKNGTVLDGTNTPAKQTDIAISNGKIEGVGSFADIKAGDIIDAQGLFVAPGFVDIVNHSDAYLTILKTPSSESLLRQGITTALLGNCGSSLAPLIRGELITSVQKWGDISGVNINWERFSEYLDALSGFNLGINFASLVGHATLRRGFLDHSMEEAGEANIKKMSRLLSDALDEGAFGLSFAPAYLHGRPAGKNELLPLVKMVAERKGLFSVHLRDEGEKILDSINEVLDLVKETGVKTEIAHLKVSGPSSWHLAKQVIELIDEAIKKDLPVHFDVYPYLRSYIVLYLLFPHWAQEGGRRVMLNRLKENKERAKIIEEMDNGPYKELLGTIRIGTVHRDKTFAGKKIAEIASNQGVSYAEALCNVMVANEGRVSIFMADISKINLQGFFAHQASFIATAGAGYDMSWSSTNEFPHPRSFGAFPRALAIGARKWNMPWENLISKMTSEPAEHIGLSDRGKLMPGFMADVVIFDPKTIASRSRFKNPFKYPVGIKYVLVNGKIALNPKGLSGVYAGRVIKRKG</sequence>
<organism evidence="2 3">
    <name type="scientific">Candidatus Terrybacteria bacterium RIFCSPHIGHO2_01_FULL_43_35</name>
    <dbReference type="NCBI Taxonomy" id="1802361"/>
    <lineage>
        <taxon>Bacteria</taxon>
        <taxon>Candidatus Terryibacteriota</taxon>
    </lineage>
</organism>
<evidence type="ECO:0000313" key="3">
    <source>
        <dbReference type="Proteomes" id="UP000178869"/>
    </source>
</evidence>
<dbReference type="PANTHER" id="PTHR11647:SF1">
    <property type="entry name" value="COLLAPSIN RESPONSE MEDIATOR PROTEIN"/>
    <property type="match status" value="1"/>
</dbReference>
<dbReference type="EMBL" id="MHSR01000025">
    <property type="protein sequence ID" value="OHA45894.1"/>
    <property type="molecule type" value="Genomic_DNA"/>
</dbReference>
<dbReference type="Gene3D" id="3.30.1490.130">
    <property type="entry name" value="D-aminoacylase. Domain 3"/>
    <property type="match status" value="1"/>
</dbReference>
<dbReference type="InterPro" id="IPR050378">
    <property type="entry name" value="Metallo-dep_Hydrolases_sf"/>
</dbReference>
<dbReference type="Pfam" id="PF07969">
    <property type="entry name" value="Amidohydro_3"/>
    <property type="match status" value="2"/>
</dbReference>
<gene>
    <name evidence="2" type="ORF">A2828_01320</name>
</gene>
<dbReference type="Gene3D" id="2.30.40.10">
    <property type="entry name" value="Urease, subunit C, domain 1"/>
    <property type="match status" value="1"/>
</dbReference>
<dbReference type="AlphaFoldDB" id="A0A1G2PC40"/>
<dbReference type="SUPFAM" id="SSF51556">
    <property type="entry name" value="Metallo-dependent hydrolases"/>
    <property type="match status" value="1"/>
</dbReference>
<evidence type="ECO:0000259" key="1">
    <source>
        <dbReference type="Pfam" id="PF07969"/>
    </source>
</evidence>
<name>A0A1G2PC40_9BACT</name>
<dbReference type="PANTHER" id="PTHR11647">
    <property type="entry name" value="HYDRANTOINASE/DIHYDROPYRIMIDINASE FAMILY MEMBER"/>
    <property type="match status" value="1"/>
</dbReference>
<dbReference type="SUPFAM" id="SSF51338">
    <property type="entry name" value="Composite domain of metallo-dependent hydrolases"/>
    <property type="match status" value="1"/>
</dbReference>
<feature type="domain" description="Amidohydrolase 3" evidence="1">
    <location>
        <begin position="43"/>
        <end position="189"/>
    </location>
</feature>
<dbReference type="Proteomes" id="UP000178869">
    <property type="component" value="Unassembled WGS sequence"/>
</dbReference>
<protein>
    <recommendedName>
        <fullName evidence="1">Amidohydrolase 3 domain-containing protein</fullName>
    </recommendedName>
</protein>
<dbReference type="InterPro" id="IPR011059">
    <property type="entry name" value="Metal-dep_hydrolase_composite"/>
</dbReference>
<dbReference type="InterPro" id="IPR013108">
    <property type="entry name" value="Amidohydro_3"/>
</dbReference>
<dbReference type="GO" id="GO:0016811">
    <property type="term" value="F:hydrolase activity, acting on carbon-nitrogen (but not peptide) bonds, in linear amides"/>
    <property type="evidence" value="ECO:0007669"/>
    <property type="project" value="InterPro"/>
</dbReference>
<dbReference type="InterPro" id="IPR023100">
    <property type="entry name" value="D-aminoacylase_insert_dom_sf"/>
</dbReference>
<feature type="domain" description="Amidohydrolase 3" evidence="1">
    <location>
        <begin position="418"/>
        <end position="505"/>
    </location>
</feature>
<dbReference type="InterPro" id="IPR032466">
    <property type="entry name" value="Metal_Hydrolase"/>
</dbReference>
<reference evidence="2 3" key="1">
    <citation type="journal article" date="2016" name="Nat. Commun.">
        <title>Thousands of microbial genomes shed light on interconnected biogeochemical processes in an aquifer system.</title>
        <authorList>
            <person name="Anantharaman K."/>
            <person name="Brown C.T."/>
            <person name="Hug L.A."/>
            <person name="Sharon I."/>
            <person name="Castelle C.J."/>
            <person name="Probst A.J."/>
            <person name="Thomas B.C."/>
            <person name="Singh A."/>
            <person name="Wilkins M.J."/>
            <person name="Karaoz U."/>
            <person name="Brodie E.L."/>
            <person name="Williams K.H."/>
            <person name="Hubbard S.S."/>
            <person name="Banfield J.F."/>
        </authorList>
    </citation>
    <scope>NUCLEOTIDE SEQUENCE [LARGE SCALE GENOMIC DNA]</scope>
</reference>
<comment type="caution">
    <text evidence="2">The sequence shown here is derived from an EMBL/GenBank/DDBJ whole genome shotgun (WGS) entry which is preliminary data.</text>
</comment>
<dbReference type="Gene3D" id="3.20.20.140">
    <property type="entry name" value="Metal-dependent hydrolases"/>
    <property type="match status" value="1"/>
</dbReference>
<evidence type="ECO:0000313" key="2">
    <source>
        <dbReference type="EMBL" id="OHA45894.1"/>
    </source>
</evidence>
<proteinExistence type="predicted"/>